<keyword evidence="4" id="KW-1185">Reference proteome</keyword>
<proteinExistence type="predicted"/>
<accession>A0A225E1Y5</accession>
<dbReference type="InterPro" id="IPR025890">
    <property type="entry name" value="Abhydrolase_bac"/>
</dbReference>
<dbReference type="Gene3D" id="3.40.50.1110">
    <property type="entry name" value="SGNH hydrolase"/>
    <property type="match status" value="1"/>
</dbReference>
<dbReference type="OrthoDB" id="8183145at2"/>
<dbReference type="Pfam" id="PF12715">
    <property type="entry name" value="Abhydrolase_7"/>
    <property type="match status" value="1"/>
</dbReference>
<dbReference type="EMBL" id="NIDE01000004">
    <property type="protein sequence ID" value="OWK43489.1"/>
    <property type="molecule type" value="Genomic_DNA"/>
</dbReference>
<feature type="signal peptide" evidence="1">
    <location>
        <begin position="1"/>
        <end position="21"/>
    </location>
</feature>
<evidence type="ECO:0000313" key="4">
    <source>
        <dbReference type="Proteomes" id="UP000214646"/>
    </source>
</evidence>
<feature type="domain" description="SGNH hydrolase-type esterase" evidence="2">
    <location>
        <begin position="45"/>
        <end position="208"/>
    </location>
</feature>
<dbReference type="PANTHER" id="PTHR47381:SF3">
    <property type="entry name" value="ALPHA_BETA-HYDROLASES SUPERFAMILY PROTEIN"/>
    <property type="match status" value="1"/>
</dbReference>
<keyword evidence="1" id="KW-0732">Signal</keyword>
<name>A0A225E1Y5_9BACT</name>
<dbReference type="SUPFAM" id="SSF52266">
    <property type="entry name" value="SGNH hydrolase"/>
    <property type="match status" value="1"/>
</dbReference>
<dbReference type="InterPro" id="IPR029058">
    <property type="entry name" value="AB_hydrolase_fold"/>
</dbReference>
<organism evidence="3 4">
    <name type="scientific">Fimbriiglobus ruber</name>
    <dbReference type="NCBI Taxonomy" id="1908690"/>
    <lineage>
        <taxon>Bacteria</taxon>
        <taxon>Pseudomonadati</taxon>
        <taxon>Planctomycetota</taxon>
        <taxon>Planctomycetia</taxon>
        <taxon>Gemmatales</taxon>
        <taxon>Gemmataceae</taxon>
        <taxon>Fimbriiglobus</taxon>
    </lineage>
</organism>
<dbReference type="RefSeq" id="WP_088254318.1">
    <property type="nucleotide sequence ID" value="NZ_NIDE01000004.1"/>
</dbReference>
<sequence length="585" mass="64073">MTRHVLFALVGVLLVPVFASAQQPQKPPADLPRVLLLGDSIRIGYAPLVAKKLEGIATVVHPGQENCADTPSTLAGLDKWLTAANKPTVVHFNCGLHDLKFDKKTKQYQVPVEKYEKNLKEIVAKLQGATPHVVFASTTPIVDARHAARKAAFDRTEADVKTYNEAAIRAMTAAGVPVNDLHRIVADGGPDTLLGPDGTHYTPAGYDRLADAVADCIKRQLYAFNPPRLTPPASGPDAVTAYRKAEAAQDAAVPDVFRNMTVPTFPVPASRENWNTRRPDVKAKVVAALGDTPTRPAKPKARLVSAEIRPGFRLDRIMLDNGLDGEMSALLILPEKRTTPAPAILWLHSSSFDHRQLLAPNTNGGAEPLGVTFAKRGWVVFAPDAAWYGDRNGHGPAGATESTTTQQLSQHKYHLWFGRTLWGMFVRDDQIALDYLCSRPEVDVKRIGATGISMGSTRSWWLAAVDDRITAVVGVACLTRYENLIRHGQLRQHGVYYFVNGLLKHFDTEAVVSLIAPRPVLFLTGELDAGSPADGIRVIESKAGGVYQTIGAADRFRSVRYPEVGHTYTPEMRAEMLAWFDRWLK</sequence>
<dbReference type="AlphaFoldDB" id="A0A225E1Y5"/>
<feature type="chain" id="PRO_5012510948" description="SGNH hydrolase-type esterase domain-containing protein" evidence="1">
    <location>
        <begin position="22"/>
        <end position="585"/>
    </location>
</feature>
<dbReference type="Proteomes" id="UP000214646">
    <property type="component" value="Unassembled WGS sequence"/>
</dbReference>
<dbReference type="CDD" id="cd00229">
    <property type="entry name" value="SGNH_hydrolase"/>
    <property type="match status" value="1"/>
</dbReference>
<gene>
    <name evidence="3" type="ORF">FRUB_03088</name>
</gene>
<dbReference type="InterPro" id="IPR013830">
    <property type="entry name" value="SGNH_hydro"/>
</dbReference>
<dbReference type="GO" id="GO:0016788">
    <property type="term" value="F:hydrolase activity, acting on ester bonds"/>
    <property type="evidence" value="ECO:0007669"/>
    <property type="project" value="UniProtKB-ARBA"/>
</dbReference>
<evidence type="ECO:0000256" key="1">
    <source>
        <dbReference type="SAM" id="SignalP"/>
    </source>
</evidence>
<dbReference type="Pfam" id="PF13472">
    <property type="entry name" value="Lipase_GDSL_2"/>
    <property type="match status" value="1"/>
</dbReference>
<evidence type="ECO:0000259" key="2">
    <source>
        <dbReference type="Pfam" id="PF13472"/>
    </source>
</evidence>
<comment type="caution">
    <text evidence="3">The sequence shown here is derived from an EMBL/GenBank/DDBJ whole genome shotgun (WGS) entry which is preliminary data.</text>
</comment>
<dbReference type="Gene3D" id="3.40.50.1820">
    <property type="entry name" value="alpha/beta hydrolase"/>
    <property type="match status" value="1"/>
</dbReference>
<evidence type="ECO:0000313" key="3">
    <source>
        <dbReference type="EMBL" id="OWK43489.1"/>
    </source>
</evidence>
<protein>
    <recommendedName>
        <fullName evidence="2">SGNH hydrolase-type esterase domain-containing protein</fullName>
    </recommendedName>
</protein>
<dbReference type="PANTHER" id="PTHR47381">
    <property type="entry name" value="ALPHA/BETA-HYDROLASES SUPERFAMILY PROTEIN"/>
    <property type="match status" value="1"/>
</dbReference>
<dbReference type="InterPro" id="IPR036514">
    <property type="entry name" value="SGNH_hydro_sf"/>
</dbReference>
<dbReference type="SUPFAM" id="SSF53474">
    <property type="entry name" value="alpha/beta-Hydrolases"/>
    <property type="match status" value="1"/>
</dbReference>
<reference evidence="4" key="1">
    <citation type="submission" date="2017-06" db="EMBL/GenBank/DDBJ databases">
        <title>Genome analysis of Fimbriiglobus ruber SP5, the first member of the order Planctomycetales with confirmed chitinolytic capability.</title>
        <authorList>
            <person name="Ravin N.V."/>
            <person name="Rakitin A.L."/>
            <person name="Ivanova A.A."/>
            <person name="Beletsky A.V."/>
            <person name="Kulichevskaya I.S."/>
            <person name="Mardanov A.V."/>
            <person name="Dedysh S.N."/>
        </authorList>
    </citation>
    <scope>NUCLEOTIDE SEQUENCE [LARGE SCALE GENOMIC DNA]</scope>
    <source>
        <strain evidence="4">SP5</strain>
    </source>
</reference>